<feature type="region of interest" description="Disordered" evidence="3">
    <location>
        <begin position="1"/>
        <end position="88"/>
    </location>
</feature>
<evidence type="ECO:0000313" key="5">
    <source>
        <dbReference type="EMBL" id="PXF48415.1"/>
    </source>
</evidence>
<dbReference type="InterPro" id="IPR045166">
    <property type="entry name" value="Spp2-like"/>
</dbReference>
<dbReference type="Proteomes" id="UP000247409">
    <property type="component" value="Unassembled WGS sequence"/>
</dbReference>
<dbReference type="PANTHER" id="PTHR15818">
    <property type="entry name" value="G PATCH AND KOW-CONTAINING"/>
    <property type="match status" value="1"/>
</dbReference>
<protein>
    <recommendedName>
        <fullName evidence="4">Spp2/MOS2 G-patch domain-containing protein</fullName>
    </recommendedName>
</protein>
<reference evidence="5 6" key="1">
    <citation type="journal article" date="2018" name="Mol. Biol. Evol.">
        <title>Analysis of the draft genome of the red seaweed Gracilariopsis chorda provides insights into genome size evolution in Rhodophyta.</title>
        <authorList>
            <person name="Lee J."/>
            <person name="Yang E.C."/>
            <person name="Graf L."/>
            <person name="Yang J.H."/>
            <person name="Qiu H."/>
            <person name="Zel Zion U."/>
            <person name="Chan C.X."/>
            <person name="Stephens T.G."/>
            <person name="Weber A.P.M."/>
            <person name="Boo G.H."/>
            <person name="Boo S.M."/>
            <person name="Kim K.M."/>
            <person name="Shin Y."/>
            <person name="Jung M."/>
            <person name="Lee S.J."/>
            <person name="Yim H.S."/>
            <person name="Lee J.H."/>
            <person name="Bhattacharya D."/>
            <person name="Yoon H.S."/>
        </authorList>
    </citation>
    <scope>NUCLEOTIDE SEQUENCE [LARGE SCALE GENOMIC DNA]</scope>
    <source>
        <strain evidence="5 6">SKKU-2015</strain>
        <tissue evidence="5">Whole body</tissue>
    </source>
</reference>
<organism evidence="5 6">
    <name type="scientific">Gracilariopsis chorda</name>
    <dbReference type="NCBI Taxonomy" id="448386"/>
    <lineage>
        <taxon>Eukaryota</taxon>
        <taxon>Rhodophyta</taxon>
        <taxon>Florideophyceae</taxon>
        <taxon>Rhodymeniophycidae</taxon>
        <taxon>Gracilariales</taxon>
        <taxon>Gracilariaceae</taxon>
        <taxon>Gracilariopsis</taxon>
    </lineage>
</organism>
<dbReference type="GO" id="GO:0005681">
    <property type="term" value="C:spliceosomal complex"/>
    <property type="evidence" value="ECO:0007669"/>
    <property type="project" value="TreeGrafter"/>
</dbReference>
<dbReference type="InterPro" id="IPR026822">
    <property type="entry name" value="Spp2/MOS2_G-patch"/>
</dbReference>
<feature type="compositionally biased region" description="Polar residues" evidence="3">
    <location>
        <begin position="51"/>
        <end position="88"/>
    </location>
</feature>
<feature type="region of interest" description="Disordered" evidence="3">
    <location>
        <begin position="150"/>
        <end position="254"/>
    </location>
</feature>
<name>A0A2V3J225_9FLOR</name>
<dbReference type="PANTHER" id="PTHR15818:SF2">
    <property type="entry name" value="G-PATCH DOMAIN AND KOW MOTIFS-CONTAINING PROTEIN"/>
    <property type="match status" value="1"/>
</dbReference>
<dbReference type="AlphaFoldDB" id="A0A2V3J225"/>
<dbReference type="Pfam" id="PF12656">
    <property type="entry name" value="G-patch_2"/>
    <property type="match status" value="1"/>
</dbReference>
<evidence type="ECO:0000256" key="2">
    <source>
        <dbReference type="ARBA" id="ARBA00023242"/>
    </source>
</evidence>
<sequence>MNFQINIKRTAARRKKARANTLPPLKKQPSAFASEHDSDASTDASRPRKITTVSTPAPKTENNQSTSVKAEQQAEAQENTTRPKTSQIARLVERRKEAQLSSSTNRDQRDNVLFQYDLSKCAEGADGAGYDQRPVDGFGEMMLKAMGWSGKKSAEEKHKAPVPRPSRLGLGAKLDNQKKPPPTKRLRSTANDRVLIANGAQHGAESEDNGGNGVTIDSRTTRLELNGKRAHDSEIEPRRQTIDHSKKRPRFSSQ</sequence>
<gene>
    <name evidence="5" type="ORF">BWQ96_01875</name>
</gene>
<evidence type="ECO:0000256" key="1">
    <source>
        <dbReference type="ARBA" id="ARBA00004123"/>
    </source>
</evidence>
<comment type="subcellular location">
    <subcellularLocation>
        <location evidence="1">Nucleus</location>
    </subcellularLocation>
</comment>
<dbReference type="GO" id="GO:0000398">
    <property type="term" value="P:mRNA splicing, via spliceosome"/>
    <property type="evidence" value="ECO:0007669"/>
    <property type="project" value="InterPro"/>
</dbReference>
<keyword evidence="2" id="KW-0539">Nucleus</keyword>
<proteinExistence type="predicted"/>
<keyword evidence="6" id="KW-1185">Reference proteome</keyword>
<evidence type="ECO:0000313" key="6">
    <source>
        <dbReference type="Proteomes" id="UP000247409"/>
    </source>
</evidence>
<dbReference type="EMBL" id="NBIV01000014">
    <property type="protein sequence ID" value="PXF48415.1"/>
    <property type="molecule type" value="Genomic_DNA"/>
</dbReference>
<feature type="compositionally biased region" description="Basic and acidic residues" evidence="3">
    <location>
        <begin position="219"/>
        <end position="244"/>
    </location>
</feature>
<comment type="caution">
    <text evidence="5">The sequence shown here is derived from an EMBL/GenBank/DDBJ whole genome shotgun (WGS) entry which is preliminary data.</text>
</comment>
<dbReference type="OrthoDB" id="5577072at2759"/>
<feature type="compositionally biased region" description="Basic residues" evidence="3">
    <location>
        <begin position="245"/>
        <end position="254"/>
    </location>
</feature>
<accession>A0A2V3J225</accession>
<feature type="domain" description="Spp2/MOS2 G-patch" evidence="4">
    <location>
        <begin position="130"/>
        <end position="174"/>
    </location>
</feature>
<evidence type="ECO:0000256" key="3">
    <source>
        <dbReference type="SAM" id="MobiDB-lite"/>
    </source>
</evidence>
<evidence type="ECO:0000259" key="4">
    <source>
        <dbReference type="Pfam" id="PF12656"/>
    </source>
</evidence>